<evidence type="ECO:0008006" key="4">
    <source>
        <dbReference type="Google" id="ProtNLM"/>
    </source>
</evidence>
<dbReference type="EMBL" id="JBHUGA010000055">
    <property type="protein sequence ID" value="MFD1847486.1"/>
    <property type="molecule type" value="Genomic_DNA"/>
</dbReference>
<accession>A0ABW4QA16</accession>
<gene>
    <name evidence="2" type="ORF">ACFSFX_12885</name>
</gene>
<reference evidence="3" key="1">
    <citation type="journal article" date="2019" name="Int. J. Syst. Evol. Microbiol.">
        <title>The Global Catalogue of Microorganisms (GCM) 10K type strain sequencing project: providing services to taxonomists for standard genome sequencing and annotation.</title>
        <authorList>
            <consortium name="The Broad Institute Genomics Platform"/>
            <consortium name="The Broad Institute Genome Sequencing Center for Infectious Disease"/>
            <person name="Wu L."/>
            <person name="Ma J."/>
        </authorList>
    </citation>
    <scope>NUCLEOTIDE SEQUENCE [LARGE SCALE GENOMIC DNA]</scope>
    <source>
        <strain evidence="3">JCM 11496</strain>
    </source>
</reference>
<evidence type="ECO:0000313" key="3">
    <source>
        <dbReference type="Proteomes" id="UP001597307"/>
    </source>
</evidence>
<feature type="transmembrane region" description="Helical" evidence="1">
    <location>
        <begin position="85"/>
        <end position="107"/>
    </location>
</feature>
<feature type="transmembrane region" description="Helical" evidence="1">
    <location>
        <begin position="260"/>
        <end position="279"/>
    </location>
</feature>
<keyword evidence="1" id="KW-0472">Membrane</keyword>
<keyword evidence="3" id="KW-1185">Reference proteome</keyword>
<feature type="transmembrane region" description="Helical" evidence="1">
    <location>
        <begin position="331"/>
        <end position="357"/>
    </location>
</feature>
<feature type="transmembrane region" description="Helical" evidence="1">
    <location>
        <begin position="304"/>
        <end position="325"/>
    </location>
</feature>
<feature type="transmembrane region" description="Helical" evidence="1">
    <location>
        <begin position="396"/>
        <end position="415"/>
    </location>
</feature>
<feature type="transmembrane region" description="Helical" evidence="1">
    <location>
        <begin position="38"/>
        <end position="64"/>
    </location>
</feature>
<sequence>MKKFLTLGSLAAATTLIPGLRAFVLLVLVQAAYGSAAAVTLGVSVQLLGITLVSVVGLSITTVFRVKRSKSPESARAVAVDTGSLAFAGASVVVTVAIVLGALIPLVLHEIDHVQFLSYWYISILSLVTYVFTAWQTGLLQAKNADSHGFRITAVTSLASVVGAFTITQTIESPWQALPLIAFLNFSFDLCALYLRTRSVRSVWGSTTDGLWNAAIQTFLANAPATFKKLPGVARATLDGLILMFVFFIAGLVASWQDAGIGAAVLAVIAFMRTLVLPLKQFGMVAGRLNLTSGDSKPTSMPRMLGIVTLLLTAGAMILVVLYQLDVFPPGVSALLIALIIAQLALEPISGFLFASMKIMVRPDFAMKPLYFISLLFTIPALLIIGFTGYSSAEAVWAVLLLARVAFSFSVLVLYRRARLPIRAEQVGR</sequence>
<organism evidence="2 3">
    <name type="scientific">Arthrobacter flavus</name>
    <dbReference type="NCBI Taxonomy" id="95172"/>
    <lineage>
        <taxon>Bacteria</taxon>
        <taxon>Bacillati</taxon>
        <taxon>Actinomycetota</taxon>
        <taxon>Actinomycetes</taxon>
        <taxon>Micrococcales</taxon>
        <taxon>Micrococcaceae</taxon>
        <taxon>Arthrobacter</taxon>
    </lineage>
</organism>
<protein>
    <recommendedName>
        <fullName evidence="4">Membrane protein involved in the export of O-antigen and teichoic acid</fullName>
    </recommendedName>
</protein>
<feature type="transmembrane region" description="Helical" evidence="1">
    <location>
        <begin position="177"/>
        <end position="195"/>
    </location>
</feature>
<feature type="transmembrane region" description="Helical" evidence="1">
    <location>
        <begin position="119"/>
        <end position="140"/>
    </location>
</feature>
<proteinExistence type="predicted"/>
<evidence type="ECO:0000256" key="1">
    <source>
        <dbReference type="SAM" id="Phobius"/>
    </source>
</evidence>
<keyword evidence="1" id="KW-1133">Transmembrane helix</keyword>
<keyword evidence="1" id="KW-0812">Transmembrane</keyword>
<feature type="transmembrane region" description="Helical" evidence="1">
    <location>
        <begin position="152"/>
        <end position="171"/>
    </location>
</feature>
<evidence type="ECO:0000313" key="2">
    <source>
        <dbReference type="EMBL" id="MFD1847486.1"/>
    </source>
</evidence>
<dbReference type="Proteomes" id="UP001597307">
    <property type="component" value="Unassembled WGS sequence"/>
</dbReference>
<feature type="transmembrane region" description="Helical" evidence="1">
    <location>
        <begin position="236"/>
        <end position="254"/>
    </location>
</feature>
<comment type="caution">
    <text evidence="2">The sequence shown here is derived from an EMBL/GenBank/DDBJ whole genome shotgun (WGS) entry which is preliminary data.</text>
</comment>
<feature type="transmembrane region" description="Helical" evidence="1">
    <location>
        <begin position="369"/>
        <end position="390"/>
    </location>
</feature>
<dbReference type="RefSeq" id="WP_343881108.1">
    <property type="nucleotide sequence ID" value="NZ_BAAAIJ010000053.1"/>
</dbReference>
<name>A0ABW4QA16_9MICC</name>